<accession>A0A7J6XSY3</accession>
<reference evidence="4 5" key="1">
    <citation type="journal article" date="2019" name="Genome Biol. Evol.">
        <title>Nanopore Sequencing Significantly Improves Genome Assembly of the Protozoan Parasite Trypanosoma cruzi.</title>
        <authorList>
            <person name="Diaz-Viraque F."/>
            <person name="Pita S."/>
            <person name="Greif G."/>
            <person name="de Souza R.C.M."/>
            <person name="Iraola G."/>
            <person name="Robello C."/>
        </authorList>
    </citation>
    <scope>NUCLEOTIDE SEQUENCE [LARGE SCALE GENOMIC DNA]</scope>
    <source>
        <strain evidence="4 5">Berenice</strain>
    </source>
</reference>
<sequence length="382" mass="43030">MWWRSARPLSAAPLRSWRSLLRYAGRCVTDISFLKKKRKLFFFFFFLLYASTVAIHGDRVHKKNILCAQLNICGCIVVIFFFFSFSTPWHCCSGYKQMNDEVENAGPSTDTGADLSIKTIMEQQRVIATLREMITAMKSRLSTLEAAASNEVAHPSATATGNCDKDASLHQKENVRLSRLVEQLTSERDATTAKCAELEAAVEKGDCRMAEALKCCRRLKQMEGELRTTRCLLNFTESRYRETELDCRRLKEEMEALSFERSRWKALAMTITNRLDTVTRERALMHISSLEREQSMRTAERRAVSPNSNANTAAAAIASDNVTSLPTFDAMELISAWGTQQTAPLPPLPRGVVNDGTRRSSPALPSRSITPRRKGGRYLVPL</sequence>
<gene>
    <name evidence="4" type="ORF">ECC02_010023</name>
</gene>
<evidence type="ECO:0000313" key="4">
    <source>
        <dbReference type="EMBL" id="KAF5217130.1"/>
    </source>
</evidence>
<comment type="caution">
    <text evidence="4">The sequence shown here is derived from an EMBL/GenBank/DDBJ whole genome shotgun (WGS) entry which is preliminary data.</text>
</comment>
<dbReference type="VEuPathDB" id="TriTrypDB:BCY84_17941"/>
<proteinExistence type="predicted"/>
<keyword evidence="3" id="KW-0812">Transmembrane</keyword>
<feature type="coiled-coil region" evidence="1">
    <location>
        <begin position="233"/>
        <end position="260"/>
    </location>
</feature>
<organism evidence="4 5">
    <name type="scientific">Trypanosoma cruzi</name>
    <dbReference type="NCBI Taxonomy" id="5693"/>
    <lineage>
        <taxon>Eukaryota</taxon>
        <taxon>Discoba</taxon>
        <taxon>Euglenozoa</taxon>
        <taxon>Kinetoplastea</taxon>
        <taxon>Metakinetoplastina</taxon>
        <taxon>Trypanosomatida</taxon>
        <taxon>Trypanosomatidae</taxon>
        <taxon>Trypanosoma</taxon>
        <taxon>Schizotrypanum</taxon>
    </lineage>
</organism>
<evidence type="ECO:0000313" key="5">
    <source>
        <dbReference type="Proteomes" id="UP000583944"/>
    </source>
</evidence>
<feature type="transmembrane region" description="Helical" evidence="3">
    <location>
        <begin position="40"/>
        <end position="58"/>
    </location>
</feature>
<evidence type="ECO:0000256" key="3">
    <source>
        <dbReference type="SAM" id="Phobius"/>
    </source>
</evidence>
<dbReference type="EMBL" id="JABDHM010000152">
    <property type="protein sequence ID" value="KAF5217130.1"/>
    <property type="molecule type" value="Genomic_DNA"/>
</dbReference>
<feature type="region of interest" description="Disordered" evidence="2">
    <location>
        <begin position="341"/>
        <end position="375"/>
    </location>
</feature>
<dbReference type="Proteomes" id="UP000583944">
    <property type="component" value="Unassembled WGS sequence"/>
</dbReference>
<keyword evidence="1" id="KW-0175">Coiled coil</keyword>
<keyword evidence="3" id="KW-1133">Transmembrane helix</keyword>
<name>A0A7J6XSY3_TRYCR</name>
<protein>
    <submittedName>
        <fullName evidence="4">Uncharacterized protein</fullName>
    </submittedName>
</protein>
<dbReference type="AlphaFoldDB" id="A0A7J6XSY3"/>
<evidence type="ECO:0000256" key="2">
    <source>
        <dbReference type="SAM" id="MobiDB-lite"/>
    </source>
</evidence>
<dbReference type="VEuPathDB" id="TriTrypDB:ECC02_010023"/>
<keyword evidence="3" id="KW-0472">Membrane</keyword>
<evidence type="ECO:0000256" key="1">
    <source>
        <dbReference type="SAM" id="Coils"/>
    </source>
</evidence>
<feature type="transmembrane region" description="Helical" evidence="3">
    <location>
        <begin position="70"/>
        <end position="89"/>
    </location>
</feature>